<organism evidence="2 3">
    <name type="scientific">Actinidia chinensis var. chinensis</name>
    <name type="common">Chinese soft-hair kiwi</name>
    <dbReference type="NCBI Taxonomy" id="1590841"/>
    <lineage>
        <taxon>Eukaryota</taxon>
        <taxon>Viridiplantae</taxon>
        <taxon>Streptophyta</taxon>
        <taxon>Embryophyta</taxon>
        <taxon>Tracheophyta</taxon>
        <taxon>Spermatophyta</taxon>
        <taxon>Magnoliopsida</taxon>
        <taxon>eudicotyledons</taxon>
        <taxon>Gunneridae</taxon>
        <taxon>Pentapetalae</taxon>
        <taxon>asterids</taxon>
        <taxon>Ericales</taxon>
        <taxon>Actinidiaceae</taxon>
        <taxon>Actinidia</taxon>
    </lineage>
</organism>
<evidence type="ECO:0000313" key="2">
    <source>
        <dbReference type="EMBL" id="PSS33414.1"/>
    </source>
</evidence>
<evidence type="ECO:0000313" key="3">
    <source>
        <dbReference type="Proteomes" id="UP000241394"/>
    </source>
</evidence>
<reference evidence="2 3" key="1">
    <citation type="submission" date="2017-07" db="EMBL/GenBank/DDBJ databases">
        <title>An improved, manually edited Actinidia chinensis var. chinensis (kiwifruit) genome highlights the challenges associated with draft genomes and gene prediction in plants.</title>
        <authorList>
            <person name="Pilkington S."/>
            <person name="Crowhurst R."/>
            <person name="Hilario E."/>
            <person name="Nardozza S."/>
            <person name="Fraser L."/>
            <person name="Peng Y."/>
            <person name="Gunaseelan K."/>
            <person name="Simpson R."/>
            <person name="Tahir J."/>
            <person name="Deroles S."/>
            <person name="Templeton K."/>
            <person name="Luo Z."/>
            <person name="Davy M."/>
            <person name="Cheng C."/>
            <person name="Mcneilage M."/>
            <person name="Scaglione D."/>
            <person name="Liu Y."/>
            <person name="Zhang Q."/>
            <person name="Datson P."/>
            <person name="De Silva N."/>
            <person name="Gardiner S."/>
            <person name="Bassett H."/>
            <person name="Chagne D."/>
            <person name="Mccallum J."/>
            <person name="Dzierzon H."/>
            <person name="Deng C."/>
            <person name="Wang Y.-Y."/>
            <person name="Barron N."/>
            <person name="Manako K."/>
            <person name="Bowen J."/>
            <person name="Foster T."/>
            <person name="Erridge Z."/>
            <person name="Tiffin H."/>
            <person name="Waite C."/>
            <person name="Davies K."/>
            <person name="Grierson E."/>
            <person name="Laing W."/>
            <person name="Kirk R."/>
            <person name="Chen X."/>
            <person name="Wood M."/>
            <person name="Montefiori M."/>
            <person name="Brummell D."/>
            <person name="Schwinn K."/>
            <person name="Catanach A."/>
            <person name="Fullerton C."/>
            <person name="Li D."/>
            <person name="Meiyalaghan S."/>
            <person name="Nieuwenhuizen N."/>
            <person name="Read N."/>
            <person name="Prakash R."/>
            <person name="Hunter D."/>
            <person name="Zhang H."/>
            <person name="Mckenzie M."/>
            <person name="Knabel M."/>
            <person name="Harris A."/>
            <person name="Allan A."/>
            <person name="Chen A."/>
            <person name="Janssen B."/>
            <person name="Plunkett B."/>
            <person name="Dwamena C."/>
            <person name="Voogd C."/>
            <person name="Leif D."/>
            <person name="Lafferty D."/>
            <person name="Souleyre E."/>
            <person name="Varkonyi-Gasic E."/>
            <person name="Gambi F."/>
            <person name="Hanley J."/>
            <person name="Yao J.-L."/>
            <person name="Cheung J."/>
            <person name="David K."/>
            <person name="Warren B."/>
            <person name="Marsh K."/>
            <person name="Snowden K."/>
            <person name="Lin-Wang K."/>
            <person name="Brian L."/>
            <person name="Martinez-Sanchez M."/>
            <person name="Wang M."/>
            <person name="Ileperuma N."/>
            <person name="Macnee N."/>
            <person name="Campin R."/>
            <person name="Mcatee P."/>
            <person name="Drummond R."/>
            <person name="Espley R."/>
            <person name="Ireland H."/>
            <person name="Wu R."/>
            <person name="Atkinson R."/>
            <person name="Karunairetnam S."/>
            <person name="Bulley S."/>
            <person name="Chunkath S."/>
            <person name="Hanley Z."/>
            <person name="Storey R."/>
            <person name="Thrimawithana A."/>
            <person name="Thomson S."/>
            <person name="David C."/>
            <person name="Testolin R."/>
        </authorList>
    </citation>
    <scope>NUCLEOTIDE SEQUENCE [LARGE SCALE GENOMIC DNA]</scope>
    <source>
        <strain evidence="3">cv. Red5</strain>
        <tissue evidence="2">Young leaf</tissue>
    </source>
</reference>
<dbReference type="InterPro" id="IPR008833">
    <property type="entry name" value="Surf2"/>
</dbReference>
<dbReference type="Gramene" id="PSS33414">
    <property type="protein sequence ID" value="PSS33414"/>
    <property type="gene ID" value="CEY00_Acc33612"/>
</dbReference>
<proteinExistence type="predicted"/>
<feature type="region of interest" description="Disordered" evidence="1">
    <location>
        <begin position="1"/>
        <end position="24"/>
    </location>
</feature>
<dbReference type="PANTHER" id="PTHR47854">
    <property type="entry name" value="SURFEIT LOCUS PROTEIN 2 (SURF2)"/>
    <property type="match status" value="1"/>
</dbReference>
<dbReference type="PANTHER" id="PTHR47854:SF1">
    <property type="entry name" value="SURFEIT LOCUS PROTEIN 2 (SURF2)"/>
    <property type="match status" value="1"/>
</dbReference>
<evidence type="ECO:0000256" key="1">
    <source>
        <dbReference type="SAM" id="MobiDB-lite"/>
    </source>
</evidence>
<sequence>MGKKGVKGGGATNDKEGKNLLGQPSFKELENGRFKCVEMGHEVPYHAKDLYANPKHCRLGLIDAAVARNQPPLNMFLPNPLSSSKLICKLTGDTVNKSEEHIWKHINGKTFLQYVREKGS</sequence>
<dbReference type="EMBL" id="NKQK01000003">
    <property type="protein sequence ID" value="PSS33414.1"/>
    <property type="molecule type" value="Genomic_DNA"/>
</dbReference>
<reference evidence="3" key="2">
    <citation type="journal article" date="2018" name="BMC Genomics">
        <title>A manually annotated Actinidia chinensis var. chinensis (kiwifruit) genome highlights the challenges associated with draft genomes and gene prediction in plants.</title>
        <authorList>
            <person name="Pilkington S.M."/>
            <person name="Crowhurst R."/>
            <person name="Hilario E."/>
            <person name="Nardozza S."/>
            <person name="Fraser L."/>
            <person name="Peng Y."/>
            <person name="Gunaseelan K."/>
            <person name="Simpson R."/>
            <person name="Tahir J."/>
            <person name="Deroles S.C."/>
            <person name="Templeton K."/>
            <person name="Luo Z."/>
            <person name="Davy M."/>
            <person name="Cheng C."/>
            <person name="McNeilage M."/>
            <person name="Scaglione D."/>
            <person name="Liu Y."/>
            <person name="Zhang Q."/>
            <person name="Datson P."/>
            <person name="De Silva N."/>
            <person name="Gardiner S.E."/>
            <person name="Bassett H."/>
            <person name="Chagne D."/>
            <person name="McCallum J."/>
            <person name="Dzierzon H."/>
            <person name="Deng C."/>
            <person name="Wang Y.Y."/>
            <person name="Barron L."/>
            <person name="Manako K."/>
            <person name="Bowen J."/>
            <person name="Foster T.M."/>
            <person name="Erridge Z.A."/>
            <person name="Tiffin H."/>
            <person name="Waite C.N."/>
            <person name="Davies K.M."/>
            <person name="Grierson E.P."/>
            <person name="Laing W.A."/>
            <person name="Kirk R."/>
            <person name="Chen X."/>
            <person name="Wood M."/>
            <person name="Montefiori M."/>
            <person name="Brummell D.A."/>
            <person name="Schwinn K.E."/>
            <person name="Catanach A."/>
            <person name="Fullerton C."/>
            <person name="Li D."/>
            <person name="Meiyalaghan S."/>
            <person name="Nieuwenhuizen N."/>
            <person name="Read N."/>
            <person name="Prakash R."/>
            <person name="Hunter D."/>
            <person name="Zhang H."/>
            <person name="McKenzie M."/>
            <person name="Knabel M."/>
            <person name="Harris A."/>
            <person name="Allan A.C."/>
            <person name="Gleave A."/>
            <person name="Chen A."/>
            <person name="Janssen B.J."/>
            <person name="Plunkett B."/>
            <person name="Ampomah-Dwamena C."/>
            <person name="Voogd C."/>
            <person name="Leif D."/>
            <person name="Lafferty D."/>
            <person name="Souleyre E.J.F."/>
            <person name="Varkonyi-Gasic E."/>
            <person name="Gambi F."/>
            <person name="Hanley J."/>
            <person name="Yao J.L."/>
            <person name="Cheung J."/>
            <person name="David K.M."/>
            <person name="Warren B."/>
            <person name="Marsh K."/>
            <person name="Snowden K.C."/>
            <person name="Lin-Wang K."/>
            <person name="Brian L."/>
            <person name="Martinez-Sanchez M."/>
            <person name="Wang M."/>
            <person name="Ileperuma N."/>
            <person name="Macnee N."/>
            <person name="Campin R."/>
            <person name="McAtee P."/>
            <person name="Drummond R.S.M."/>
            <person name="Espley R.V."/>
            <person name="Ireland H.S."/>
            <person name="Wu R."/>
            <person name="Atkinson R.G."/>
            <person name="Karunairetnam S."/>
            <person name="Bulley S."/>
            <person name="Chunkath S."/>
            <person name="Hanley Z."/>
            <person name="Storey R."/>
            <person name="Thrimawithana A.H."/>
            <person name="Thomson S."/>
            <person name="David C."/>
            <person name="Testolin R."/>
            <person name="Huang H."/>
            <person name="Hellens R.P."/>
            <person name="Schaffer R.J."/>
        </authorList>
    </citation>
    <scope>NUCLEOTIDE SEQUENCE [LARGE SCALE GENOMIC DNA]</scope>
    <source>
        <strain evidence="3">cv. Red5</strain>
    </source>
</reference>
<gene>
    <name evidence="2" type="ORF">CEY00_Acc33612</name>
</gene>
<dbReference type="AlphaFoldDB" id="A0A2R6RTQ9"/>
<dbReference type="Proteomes" id="UP000241394">
    <property type="component" value="Chromosome LG3"/>
</dbReference>
<dbReference type="OrthoDB" id="127285at2759"/>
<accession>A0A2R6RTQ9</accession>
<dbReference type="Pfam" id="PF05477">
    <property type="entry name" value="SURF2"/>
    <property type="match status" value="1"/>
</dbReference>
<dbReference type="InParanoid" id="A0A2R6RTQ9"/>
<name>A0A2R6RTQ9_ACTCC</name>
<protein>
    <submittedName>
        <fullName evidence="2">Surfeit locus protein</fullName>
    </submittedName>
</protein>
<dbReference type="STRING" id="1590841.A0A2R6RTQ9"/>
<comment type="caution">
    <text evidence="2">The sequence shown here is derived from an EMBL/GenBank/DDBJ whole genome shotgun (WGS) entry which is preliminary data.</text>
</comment>
<keyword evidence="3" id="KW-1185">Reference proteome</keyword>